<sequence length="431" mass="47851">MHNNSQIPHPTQVRSACEHCRKQKLRCTRPSALADICTRCQHLGLYCQLGPSRKVGRPSKRDLAAGKKKGPAVDNADAITSRPPPSLVHLARGAATPELIFDPHLLGQGPSQPTPVDVGSIDWMVPEMSDYLLNSVHQTVLPPLPIRGDPSAFHYENMQRYPPSDVPPQIIHLIRREHFVTLSRINVELHTLWETMKNHPANGTFESFLGNCSLDDGTLLKPYQSLMTLLQDYLITIKAIHKALGTRQDTVKSRAAAWTRACLILQSNSPDDGSPRDQPPTPVADRVVLDSPSALLIISCFSQIVQHLEIFLSITQSRLLDPRAPFIAPANASFAGVPVFEYLTQGALFAEVLWNSFAQMVLVLGLPTSPWWSGNSVWTGLLAEDRFRDLLNHELGCVENKWTTRPTNIMLMLNSIRQHITDSLLSGCMDV</sequence>
<name>A0A8H7KFH8_BIOOC</name>
<dbReference type="PROSITE" id="PS00463">
    <property type="entry name" value="ZN2_CY6_FUNGAL_1"/>
    <property type="match status" value="1"/>
</dbReference>
<dbReference type="Gene3D" id="4.10.240.10">
    <property type="entry name" value="Zn(2)-C6 fungal-type DNA-binding domain"/>
    <property type="match status" value="1"/>
</dbReference>
<evidence type="ECO:0000259" key="3">
    <source>
        <dbReference type="PROSITE" id="PS50048"/>
    </source>
</evidence>
<dbReference type="EMBL" id="JADCTT010000010">
    <property type="protein sequence ID" value="KAF9747660.1"/>
    <property type="molecule type" value="Genomic_DNA"/>
</dbReference>
<dbReference type="PROSITE" id="PS50048">
    <property type="entry name" value="ZN2_CY6_FUNGAL_2"/>
    <property type="match status" value="1"/>
</dbReference>
<dbReference type="InterPro" id="IPR001138">
    <property type="entry name" value="Zn2Cys6_DnaBD"/>
</dbReference>
<feature type="domain" description="Zn(2)-C6 fungal-type" evidence="3">
    <location>
        <begin position="16"/>
        <end position="49"/>
    </location>
</feature>
<organism evidence="4 5">
    <name type="scientific">Bionectria ochroleuca</name>
    <name type="common">Gliocladium roseum</name>
    <dbReference type="NCBI Taxonomy" id="29856"/>
    <lineage>
        <taxon>Eukaryota</taxon>
        <taxon>Fungi</taxon>
        <taxon>Dikarya</taxon>
        <taxon>Ascomycota</taxon>
        <taxon>Pezizomycotina</taxon>
        <taxon>Sordariomycetes</taxon>
        <taxon>Hypocreomycetidae</taxon>
        <taxon>Hypocreales</taxon>
        <taxon>Bionectriaceae</taxon>
        <taxon>Clonostachys</taxon>
    </lineage>
</organism>
<reference evidence="4" key="1">
    <citation type="submission" date="2020-10" db="EMBL/GenBank/DDBJ databases">
        <title>High-Quality Genome Resource of Clonostachys rosea strain S41 by Oxford Nanopore Long-Read Sequencing.</title>
        <authorList>
            <person name="Wang H."/>
        </authorList>
    </citation>
    <scope>NUCLEOTIDE SEQUENCE</scope>
    <source>
        <strain evidence="4">S41</strain>
    </source>
</reference>
<dbReference type="GO" id="GO:0000981">
    <property type="term" value="F:DNA-binding transcription factor activity, RNA polymerase II-specific"/>
    <property type="evidence" value="ECO:0007669"/>
    <property type="project" value="InterPro"/>
</dbReference>
<feature type="region of interest" description="Disordered" evidence="2">
    <location>
        <begin position="54"/>
        <end position="86"/>
    </location>
</feature>
<comment type="caution">
    <text evidence="4">The sequence shown here is derived from an EMBL/GenBank/DDBJ whole genome shotgun (WGS) entry which is preliminary data.</text>
</comment>
<evidence type="ECO:0000256" key="2">
    <source>
        <dbReference type="SAM" id="MobiDB-lite"/>
    </source>
</evidence>
<dbReference type="Proteomes" id="UP000616885">
    <property type="component" value="Unassembled WGS sequence"/>
</dbReference>
<dbReference type="Pfam" id="PF00172">
    <property type="entry name" value="Zn_clus"/>
    <property type="match status" value="1"/>
</dbReference>
<dbReference type="CDD" id="cd00067">
    <property type="entry name" value="GAL4"/>
    <property type="match status" value="1"/>
</dbReference>
<evidence type="ECO:0000256" key="1">
    <source>
        <dbReference type="ARBA" id="ARBA00023242"/>
    </source>
</evidence>
<dbReference type="AlphaFoldDB" id="A0A8H7KFH8"/>
<gene>
    <name evidence="4" type="ORF">IM811_002994</name>
</gene>
<dbReference type="SUPFAM" id="SSF57701">
    <property type="entry name" value="Zn2/Cys6 DNA-binding domain"/>
    <property type="match status" value="1"/>
</dbReference>
<evidence type="ECO:0000313" key="4">
    <source>
        <dbReference type="EMBL" id="KAF9747660.1"/>
    </source>
</evidence>
<protein>
    <recommendedName>
        <fullName evidence="3">Zn(2)-C6 fungal-type domain-containing protein</fullName>
    </recommendedName>
</protein>
<dbReference type="InterPro" id="IPR036864">
    <property type="entry name" value="Zn2-C6_fun-type_DNA-bd_sf"/>
</dbReference>
<proteinExistence type="predicted"/>
<accession>A0A8H7KFH8</accession>
<evidence type="ECO:0000313" key="5">
    <source>
        <dbReference type="Proteomes" id="UP000616885"/>
    </source>
</evidence>
<dbReference type="GO" id="GO:0008270">
    <property type="term" value="F:zinc ion binding"/>
    <property type="evidence" value="ECO:0007669"/>
    <property type="project" value="InterPro"/>
</dbReference>
<keyword evidence="1" id="KW-0539">Nucleus</keyword>